<dbReference type="HOGENOM" id="CLU_3182100_0_0_9"/>
<reference evidence="1 2" key="1">
    <citation type="submission" date="2009-01" db="EMBL/GenBank/DDBJ databases">
        <authorList>
            <person name="Fulton L."/>
            <person name="Clifton S."/>
            <person name="Fulton B."/>
            <person name="Xu J."/>
            <person name="Minx P."/>
            <person name="Pepin K.H."/>
            <person name="Johnson M."/>
            <person name="Bhonagiri V."/>
            <person name="Nash W.E."/>
            <person name="Mardis E.R."/>
            <person name="Wilson R.K."/>
        </authorList>
    </citation>
    <scope>NUCLEOTIDE SEQUENCE [LARGE SCALE GENOMIC DNA]</scope>
    <source>
        <strain evidence="1 2">DSM 5476</strain>
    </source>
</reference>
<keyword evidence="2" id="KW-1185">Reference proteome</keyword>
<proteinExistence type="predicted"/>
<reference evidence="1 2" key="2">
    <citation type="submission" date="2009-02" db="EMBL/GenBank/DDBJ databases">
        <title>Draft genome sequence of Clostridium methylpentosum (DSM 5476).</title>
        <authorList>
            <person name="Sudarsanam P."/>
            <person name="Ley R."/>
            <person name="Guruge J."/>
            <person name="Turnbaugh P.J."/>
            <person name="Mahowald M."/>
            <person name="Liep D."/>
            <person name="Gordon J."/>
        </authorList>
    </citation>
    <scope>NUCLEOTIDE SEQUENCE [LARGE SCALE GENOMIC DNA]</scope>
    <source>
        <strain evidence="1 2">DSM 5476</strain>
    </source>
</reference>
<dbReference type="EMBL" id="ACEC01000035">
    <property type="protein sequence ID" value="EEG31399.1"/>
    <property type="molecule type" value="Genomic_DNA"/>
</dbReference>
<protein>
    <submittedName>
        <fullName evidence="1">Uncharacterized protein</fullName>
    </submittedName>
</protein>
<dbReference type="Proteomes" id="UP000003340">
    <property type="component" value="Unassembled WGS sequence"/>
</dbReference>
<dbReference type="AlphaFoldDB" id="C0EAT1"/>
<accession>C0EAT1</accession>
<gene>
    <name evidence="1" type="ORF">CLOSTMETH_00945</name>
</gene>
<organism evidence="1 2">
    <name type="scientific">[Clostridium] methylpentosum DSM 5476</name>
    <dbReference type="NCBI Taxonomy" id="537013"/>
    <lineage>
        <taxon>Bacteria</taxon>
        <taxon>Bacillati</taxon>
        <taxon>Bacillota</taxon>
        <taxon>Clostridia</taxon>
        <taxon>Eubacteriales</taxon>
        <taxon>Oscillospiraceae</taxon>
        <taxon>Oscillospiraceae incertae sedis</taxon>
    </lineage>
</organism>
<sequence>MMVFNSSPQLFQFFQLFFGTASQNSLMNGVKHIFNLSVSICKLLTQ</sequence>
<evidence type="ECO:0000313" key="2">
    <source>
        <dbReference type="Proteomes" id="UP000003340"/>
    </source>
</evidence>
<evidence type="ECO:0000313" key="1">
    <source>
        <dbReference type="EMBL" id="EEG31399.1"/>
    </source>
</evidence>
<name>C0EAT1_9FIRM</name>
<comment type="caution">
    <text evidence="1">The sequence shown here is derived from an EMBL/GenBank/DDBJ whole genome shotgun (WGS) entry which is preliminary data.</text>
</comment>